<sequence length="43" mass="4698">MKIYELVILLILAGFAGYYVYKKLFKSSGCGCGKSSCNAKKNS</sequence>
<keyword evidence="2" id="KW-1185">Reference proteome</keyword>
<dbReference type="Proteomes" id="UP000476338">
    <property type="component" value="Unassembled WGS sequence"/>
</dbReference>
<reference evidence="1 2" key="2">
    <citation type="submission" date="2020-03" db="EMBL/GenBank/DDBJ databases">
        <title>Campylobacter portucalensis sp. nov., a new species of Campylobacter isolated from the reproductive tract of bulls.</title>
        <authorList>
            <person name="Silva M.F."/>
            <person name="Pereira G."/>
            <person name="Carneiro C."/>
            <person name="Hemphill A."/>
            <person name="Mateus L."/>
            <person name="Lopes-Da-Costa L."/>
            <person name="Silva E."/>
        </authorList>
    </citation>
    <scope>NUCLEOTIDE SEQUENCE [LARGE SCALE GENOMIC DNA]</scope>
    <source>
        <strain evidence="1 2">FMV-PI01</strain>
    </source>
</reference>
<comment type="caution">
    <text evidence="1">The sequence shown here is derived from an EMBL/GenBank/DDBJ whole genome shotgun (WGS) entry which is preliminary data.</text>
</comment>
<organism evidence="1 2">
    <name type="scientific">Campylobacter portucalensis</name>
    <dbReference type="NCBI Taxonomy" id="2608384"/>
    <lineage>
        <taxon>Bacteria</taxon>
        <taxon>Pseudomonadati</taxon>
        <taxon>Campylobacterota</taxon>
        <taxon>Epsilonproteobacteria</taxon>
        <taxon>Campylobacterales</taxon>
        <taxon>Campylobacteraceae</taxon>
        <taxon>Campylobacter</taxon>
    </lineage>
</organism>
<protein>
    <submittedName>
        <fullName evidence="1">FeoB-associated Cys-rich membrane protein</fullName>
    </submittedName>
</protein>
<dbReference type="EMBL" id="VWSJ01000023">
    <property type="protein sequence ID" value="MSN96686.1"/>
    <property type="molecule type" value="Genomic_DNA"/>
</dbReference>
<proteinExistence type="predicted"/>
<accession>A0A6L5WID2</accession>
<evidence type="ECO:0000313" key="1">
    <source>
        <dbReference type="EMBL" id="MSN96686.1"/>
    </source>
</evidence>
<dbReference type="AlphaFoldDB" id="A0A6L5WID2"/>
<evidence type="ECO:0000313" key="2">
    <source>
        <dbReference type="Proteomes" id="UP000476338"/>
    </source>
</evidence>
<reference evidence="1 2" key="1">
    <citation type="submission" date="2019-09" db="EMBL/GenBank/DDBJ databases">
        <authorList>
            <person name="Silva M."/>
            <person name="Pereira G."/>
            <person name="Lopes-Da-Costa L."/>
            <person name="Silva E."/>
        </authorList>
    </citation>
    <scope>NUCLEOTIDE SEQUENCE [LARGE SCALE GENOMIC DNA]</scope>
    <source>
        <strain evidence="1 2">FMV-PI01</strain>
    </source>
</reference>
<name>A0A6L5WID2_9BACT</name>
<dbReference type="RefSeq" id="WP_154570953.1">
    <property type="nucleotide sequence ID" value="NZ_VWSJ01000023.1"/>
</dbReference>
<gene>
    <name evidence="1" type="ORF">F1B92_05850</name>
</gene>